<dbReference type="Proteomes" id="UP000503129">
    <property type="component" value="Chromosome"/>
</dbReference>
<dbReference type="Gene3D" id="1.10.150.320">
    <property type="entry name" value="Photosystem II 12 kDa extrinsic protein"/>
    <property type="match status" value="1"/>
</dbReference>
<keyword evidence="2" id="KW-1185">Reference proteome</keyword>
<name>A0A856M9W1_9CYAN</name>
<dbReference type="RefSeq" id="WP_171975471.1">
    <property type="nucleotide sequence ID" value="NZ_CAWOXK010000001.1"/>
</dbReference>
<evidence type="ECO:0000313" key="2">
    <source>
        <dbReference type="Proteomes" id="UP000503129"/>
    </source>
</evidence>
<dbReference type="KEGG" id="bsen:DP114_03695"/>
<accession>A0A856M9W1</accession>
<evidence type="ECO:0000313" key="1">
    <source>
        <dbReference type="EMBL" id="QDL07130.1"/>
    </source>
</evidence>
<organism evidence="1 2">
    <name type="scientific">Brasilonema sennae CENA114</name>
    <dbReference type="NCBI Taxonomy" id="415709"/>
    <lineage>
        <taxon>Bacteria</taxon>
        <taxon>Bacillati</taxon>
        <taxon>Cyanobacteriota</taxon>
        <taxon>Cyanophyceae</taxon>
        <taxon>Nostocales</taxon>
        <taxon>Scytonemataceae</taxon>
        <taxon>Brasilonema</taxon>
        <taxon>Bromeliae group (in: Brasilonema)</taxon>
    </lineage>
</organism>
<dbReference type="Pfam" id="PF12836">
    <property type="entry name" value="HHH_3"/>
    <property type="match status" value="1"/>
</dbReference>
<dbReference type="GO" id="GO:0003677">
    <property type="term" value="F:DNA binding"/>
    <property type="evidence" value="ECO:0007669"/>
    <property type="project" value="UniProtKB-KW"/>
</dbReference>
<proteinExistence type="predicted"/>
<keyword evidence="1" id="KW-0238">DNA-binding</keyword>
<dbReference type="AlphaFoldDB" id="A0A856M9W1"/>
<dbReference type="SUPFAM" id="SSF47781">
    <property type="entry name" value="RuvA domain 2-like"/>
    <property type="match status" value="1"/>
</dbReference>
<protein>
    <submittedName>
        <fullName evidence="1">ComEA family DNA-binding protein</fullName>
    </submittedName>
</protein>
<sequence>MKNWLPLNSKLQKLRYKLQNDPYYRLQSAEEIAIAAQFGIHIDANQATVDDWLRLPGLSIHQARSLVQLSRAGVKFYCIEDIAAALSLPVQRLEPLKPILNFSYYDDESLVLGSHKINPNTATIETLTKVPFIDLSLAQAVVENRSLAGAYLNLVDFQQRLNLSGETITQLMYYLRF</sequence>
<dbReference type="SUPFAM" id="SSF81585">
    <property type="entry name" value="PsbU/PolX domain-like"/>
    <property type="match status" value="1"/>
</dbReference>
<gene>
    <name evidence="1" type="ORF">DP114_03695</name>
</gene>
<reference evidence="1 2" key="1">
    <citation type="submission" date="2018-06" db="EMBL/GenBank/DDBJ databases">
        <title>Comparative genomics of Brasilonema spp. strains.</title>
        <authorList>
            <person name="Alvarenga D.O."/>
            <person name="Fiore M.F."/>
            <person name="Varani A.M."/>
        </authorList>
    </citation>
    <scope>NUCLEOTIDE SEQUENCE [LARGE SCALE GENOMIC DNA]</scope>
    <source>
        <strain evidence="1 2">CENA114</strain>
    </source>
</reference>
<dbReference type="EMBL" id="CP030118">
    <property type="protein sequence ID" value="QDL07130.1"/>
    <property type="molecule type" value="Genomic_DNA"/>
</dbReference>
<dbReference type="InterPro" id="IPR010994">
    <property type="entry name" value="RuvA_2-like"/>
</dbReference>